<gene>
    <name evidence="1" type="ORF">IG3_01290</name>
</gene>
<evidence type="ECO:0000313" key="2">
    <source>
        <dbReference type="Proteomes" id="UP000004136"/>
    </source>
</evidence>
<protein>
    <recommendedName>
        <fullName evidence="3">CD-NTase associated protein 4-like DNA endonuclease domain-containing protein</fullName>
    </recommendedName>
</protein>
<proteinExistence type="predicted"/>
<comment type="caution">
    <text evidence="1">The sequence shown here is derived from an EMBL/GenBank/DDBJ whole genome shotgun (WGS) entry which is preliminary data.</text>
</comment>
<sequence>MGKSTDVKHSIAGYYYQLLLATRELLFLAKKSNNQHDYVAIEKGSDVRVSTQDNSYIEAKFYKANSFTKAANAIRHTIFNFYNDYKKKIQTGDDIPNYCFVTNVPIAKKDEEFFKKWTGRKISDYTEYIKYIKECLVYEYIKKEKCEEFQEYKKNNPIKGLDPEKSNDSKYYLELFEYLQKKPNGYRVYADSNMLSDEDIERFIERFTFEFSPAKSSKEFSIIKIKKDIFKLIEEYDSSVTKCELNHICNLIMEDFFNTTILENSSEVTLKRMKQLFTEKHEQKLEFLNNVQLNIFIDGMKENMEDYKNYLDEAGFEDKDEVMALLIHCQEQLFGEMDISGVEGVARRYVMDSNFNSPNLVIQMLQTMCEVAVSSQEELGEISLKGLKGLNNFSHKNNNEYCLKGTSSRYAHLLQKFIHNVEQYHNITELCDTKTVIFESNKRCNINKNLISSIVLDISDAGDEFEKRKMLYDSLEYRCNYCLKMDSDIDDCEFAKKLRGESI</sequence>
<dbReference type="EMBL" id="AHDV01000007">
    <property type="protein sequence ID" value="EJV87803.1"/>
    <property type="molecule type" value="Genomic_DNA"/>
</dbReference>
<dbReference type="HOGENOM" id="CLU_541488_0_0_9"/>
<evidence type="ECO:0008006" key="3">
    <source>
        <dbReference type="Google" id="ProtNLM"/>
    </source>
</evidence>
<accession>J8YXL0</accession>
<dbReference type="OrthoDB" id="2923236at2"/>
<dbReference type="RefSeq" id="WP_002135662.1">
    <property type="nucleotide sequence ID" value="NZ_JH804672.1"/>
</dbReference>
<dbReference type="Proteomes" id="UP000004136">
    <property type="component" value="Unassembled WGS sequence"/>
</dbReference>
<organism evidence="1 2">
    <name type="scientific">Bacillus cereus HuA2-1</name>
    <dbReference type="NCBI Taxonomy" id="1053201"/>
    <lineage>
        <taxon>Bacteria</taxon>
        <taxon>Bacillati</taxon>
        <taxon>Bacillota</taxon>
        <taxon>Bacilli</taxon>
        <taxon>Bacillales</taxon>
        <taxon>Bacillaceae</taxon>
        <taxon>Bacillus</taxon>
        <taxon>Bacillus cereus group</taxon>
    </lineage>
</organism>
<dbReference type="PATRIC" id="fig|1053201.3.peg.1330"/>
<name>J8YXL0_BACCE</name>
<reference evidence="1 2" key="1">
    <citation type="submission" date="2012-04" db="EMBL/GenBank/DDBJ databases">
        <title>The Genome Sequence of Bacillus cereus HuA2-1.</title>
        <authorList>
            <consortium name="The Broad Institute Genome Sequencing Platform"/>
            <consortium name="The Broad Institute Genome Sequencing Center for Infectious Disease"/>
            <person name="Feldgarden M."/>
            <person name="Van der Auwera G.A."/>
            <person name="Mahillon J."/>
            <person name="Duprez V."/>
            <person name="Timmery S."/>
            <person name="Mattelet C."/>
            <person name="Dierick K."/>
            <person name="Sun M."/>
            <person name="Yu Z."/>
            <person name="Zhu L."/>
            <person name="Hu X."/>
            <person name="Shank E.B."/>
            <person name="Swiecicka I."/>
            <person name="Hansen B.M."/>
            <person name="Andrup L."/>
            <person name="Young S.K."/>
            <person name="Zeng Q."/>
            <person name="Gargeya S."/>
            <person name="Fitzgerald M."/>
            <person name="Haas B."/>
            <person name="Abouelleil A."/>
            <person name="Alvarado L."/>
            <person name="Arachchi H.M."/>
            <person name="Berlin A."/>
            <person name="Chapman S.B."/>
            <person name="Goldberg J."/>
            <person name="Griggs A."/>
            <person name="Gujja S."/>
            <person name="Hansen M."/>
            <person name="Howarth C."/>
            <person name="Imamovic A."/>
            <person name="Larimer J."/>
            <person name="McCowen C."/>
            <person name="Montmayeur A."/>
            <person name="Murphy C."/>
            <person name="Neiman D."/>
            <person name="Pearson M."/>
            <person name="Priest M."/>
            <person name="Roberts A."/>
            <person name="Saif S."/>
            <person name="Shea T."/>
            <person name="Sisk P."/>
            <person name="Sykes S."/>
            <person name="Wortman J."/>
            <person name="Nusbaum C."/>
            <person name="Birren B."/>
        </authorList>
    </citation>
    <scope>NUCLEOTIDE SEQUENCE [LARGE SCALE GENOMIC DNA]</scope>
    <source>
        <strain evidence="1 2">HuA2-1</strain>
    </source>
</reference>
<dbReference type="AlphaFoldDB" id="J8YXL0"/>
<evidence type="ECO:0000313" key="1">
    <source>
        <dbReference type="EMBL" id="EJV87803.1"/>
    </source>
</evidence>